<dbReference type="eggNOG" id="ENOG502S5G8">
    <property type="taxonomic scope" value="Eukaryota"/>
</dbReference>
<accession>W1PIU0</accession>
<dbReference type="OrthoDB" id="566409at2759"/>
<dbReference type="HOGENOM" id="CLU_140623_0_0_1"/>
<protein>
    <submittedName>
        <fullName evidence="2">Uncharacterized protein</fullName>
    </submittedName>
</protein>
<gene>
    <name evidence="2" type="ORF">AMTR_s00012p00237370</name>
</gene>
<name>W1PIU0_AMBTC</name>
<dbReference type="Proteomes" id="UP000017836">
    <property type="component" value="Unassembled WGS sequence"/>
</dbReference>
<reference evidence="3" key="1">
    <citation type="journal article" date="2013" name="Science">
        <title>The Amborella genome and the evolution of flowering plants.</title>
        <authorList>
            <consortium name="Amborella Genome Project"/>
        </authorList>
    </citation>
    <scope>NUCLEOTIDE SEQUENCE [LARGE SCALE GENOMIC DNA]</scope>
</reference>
<evidence type="ECO:0000313" key="2">
    <source>
        <dbReference type="EMBL" id="ERN07913.1"/>
    </source>
</evidence>
<proteinExistence type="predicted"/>
<dbReference type="KEGG" id="atr:18436152"/>
<keyword evidence="3" id="KW-1185">Reference proteome</keyword>
<keyword evidence="1" id="KW-0812">Transmembrane</keyword>
<organism evidence="2 3">
    <name type="scientific">Amborella trichopoda</name>
    <dbReference type="NCBI Taxonomy" id="13333"/>
    <lineage>
        <taxon>Eukaryota</taxon>
        <taxon>Viridiplantae</taxon>
        <taxon>Streptophyta</taxon>
        <taxon>Embryophyta</taxon>
        <taxon>Tracheophyta</taxon>
        <taxon>Spermatophyta</taxon>
        <taxon>Magnoliopsida</taxon>
        <taxon>Amborellales</taxon>
        <taxon>Amborellaceae</taxon>
        <taxon>Amborella</taxon>
    </lineage>
</organism>
<keyword evidence="1" id="KW-0472">Membrane</keyword>
<feature type="transmembrane region" description="Helical" evidence="1">
    <location>
        <begin position="12"/>
        <end position="32"/>
    </location>
</feature>
<dbReference type="AlphaFoldDB" id="W1PIU0"/>
<evidence type="ECO:0000313" key="3">
    <source>
        <dbReference type="Proteomes" id="UP000017836"/>
    </source>
</evidence>
<dbReference type="OMA" id="TKCRSRG"/>
<dbReference type="Gramene" id="ERN07913">
    <property type="protein sequence ID" value="ERN07913"/>
    <property type="gene ID" value="AMTR_s00012p00237370"/>
</dbReference>
<dbReference type="EMBL" id="KI393609">
    <property type="protein sequence ID" value="ERN07913.1"/>
    <property type="molecule type" value="Genomic_DNA"/>
</dbReference>
<sequence>MDNLTASEAAGYGVGALLFLATIAAPKIDAFISASQRRSLGMCRQCGDLKVIACSRCRGVGLVKGGPFSMASDLYQTFREGGPKLGTTPCNVCNAKGRLRCPNCSQQQT</sequence>
<dbReference type="PANTHER" id="PTHR37760">
    <property type="entry name" value="CHAPERONE"/>
    <property type="match status" value="1"/>
</dbReference>
<dbReference type="PANTHER" id="PTHR37760:SF1">
    <property type="entry name" value="CHAPERONE"/>
    <property type="match status" value="1"/>
</dbReference>
<keyword evidence="1" id="KW-1133">Transmembrane helix</keyword>
<evidence type="ECO:0000256" key="1">
    <source>
        <dbReference type="SAM" id="Phobius"/>
    </source>
</evidence>